<dbReference type="EMBL" id="CP123498">
    <property type="protein sequence ID" value="WGL95330.1"/>
    <property type="molecule type" value="Genomic_DNA"/>
</dbReference>
<gene>
    <name evidence="1" type="ORF">QE207_13110</name>
    <name evidence="2" type="ORF">QE207_17070</name>
</gene>
<evidence type="ECO:0000313" key="1">
    <source>
        <dbReference type="EMBL" id="WGL94640.1"/>
    </source>
</evidence>
<protein>
    <submittedName>
        <fullName evidence="2">Uncharacterized protein</fullName>
    </submittedName>
</protein>
<evidence type="ECO:0000313" key="2">
    <source>
        <dbReference type="EMBL" id="WGL95330.1"/>
    </source>
</evidence>
<dbReference type="RefSeq" id="WP_280628860.1">
    <property type="nucleotide sequence ID" value="NZ_CP123498.1"/>
</dbReference>
<dbReference type="EMBL" id="CP123498">
    <property type="protein sequence ID" value="WGL94640.1"/>
    <property type="molecule type" value="Genomic_DNA"/>
</dbReference>
<evidence type="ECO:0000313" key="3">
    <source>
        <dbReference type="Proteomes" id="UP001177597"/>
    </source>
</evidence>
<organism evidence="2 3">
    <name type="scientific">Arsenophonus nasoniae</name>
    <name type="common">son-killer infecting Nasonia vitripennis</name>
    <dbReference type="NCBI Taxonomy" id="638"/>
    <lineage>
        <taxon>Bacteria</taxon>
        <taxon>Pseudomonadati</taxon>
        <taxon>Pseudomonadota</taxon>
        <taxon>Gammaproteobacteria</taxon>
        <taxon>Enterobacterales</taxon>
        <taxon>Morganellaceae</taxon>
        <taxon>Arsenophonus</taxon>
    </lineage>
</organism>
<name>A0AA95GDT5_9GAMM</name>
<accession>A0AA95GDT5</accession>
<dbReference type="Proteomes" id="UP001177597">
    <property type="component" value="Chromosome"/>
</dbReference>
<dbReference type="AlphaFoldDB" id="A0AA95GDT5"/>
<reference evidence="2" key="1">
    <citation type="submission" date="2023-04" db="EMBL/GenBank/DDBJ databases">
        <title>Genome dynamics across the evolutionary transition to endosymbiosis.</title>
        <authorList>
            <person name="Siozios S."/>
            <person name="Nadal-Jimenez P."/>
            <person name="Azagi T."/>
            <person name="Sprong H."/>
            <person name="Frost C.L."/>
            <person name="Parratt S.R."/>
            <person name="Taylor G."/>
            <person name="Brettell L."/>
            <person name="Lew K.C."/>
            <person name="Croft L."/>
            <person name="King K.C."/>
            <person name="Brockhurst M.A."/>
            <person name="Hypsa V."/>
            <person name="Novakova E."/>
            <person name="Darby A.C."/>
            <person name="Hurst G.D.D."/>
        </authorList>
    </citation>
    <scope>NUCLEOTIDE SEQUENCE</scope>
    <source>
        <strain evidence="2">AIh</strain>
    </source>
</reference>
<proteinExistence type="predicted"/>
<sequence>MSACKITTYLTGYAKNLGVNNFSIEHSIDGRAIALFNDKRLFAHLVISPEANQPASLSYADHVHCIDCLQNSTPKSEKHEIKNLTTQEKLALMIAIMNAIRETCSNIDRCYEQDLKSAFDAVMAIMVRKN</sequence>